<gene>
    <name evidence="3" type="ORF">F2P58_22285</name>
</gene>
<accession>A0A5N3QT08</accession>
<name>A0A5N3QT08_9VIBR</name>
<comment type="caution">
    <text evidence="3">The sequence shown here is derived from an EMBL/GenBank/DDBJ whole genome shotgun (WGS) entry which is preliminary data.</text>
</comment>
<dbReference type="Proteomes" id="UP000326789">
    <property type="component" value="Unassembled WGS sequence"/>
</dbReference>
<feature type="domain" description="CzcB-like barrel-sandwich hybrid" evidence="2">
    <location>
        <begin position="62"/>
        <end position="201"/>
    </location>
</feature>
<evidence type="ECO:0000313" key="4">
    <source>
        <dbReference type="Proteomes" id="UP000326789"/>
    </source>
</evidence>
<dbReference type="EMBL" id="VWSE01000010">
    <property type="protein sequence ID" value="KAB0285263.1"/>
    <property type="molecule type" value="Genomic_DNA"/>
</dbReference>
<evidence type="ECO:0000259" key="2">
    <source>
        <dbReference type="Pfam" id="PF25973"/>
    </source>
</evidence>
<dbReference type="Gene3D" id="2.40.50.100">
    <property type="match status" value="1"/>
</dbReference>
<dbReference type="RefSeq" id="WP_150872975.1">
    <property type="nucleotide sequence ID" value="NZ_VWSE01000010.1"/>
</dbReference>
<proteinExistence type="inferred from homology"/>
<reference evidence="3 4" key="1">
    <citation type="submission" date="2019-09" db="EMBL/GenBank/DDBJ databases">
        <title>Whole genome sequence of Vibrio fortis.</title>
        <authorList>
            <person name="Das S.K."/>
        </authorList>
    </citation>
    <scope>NUCLEOTIDE SEQUENCE [LARGE SCALE GENOMIC DNA]</scope>
    <source>
        <strain evidence="3 4">AN60</strain>
    </source>
</reference>
<dbReference type="Gene3D" id="2.40.420.20">
    <property type="match status" value="1"/>
</dbReference>
<evidence type="ECO:0000256" key="1">
    <source>
        <dbReference type="ARBA" id="ARBA00009477"/>
    </source>
</evidence>
<dbReference type="InterPro" id="IPR006143">
    <property type="entry name" value="RND_pump_MFP"/>
</dbReference>
<dbReference type="Pfam" id="PF25973">
    <property type="entry name" value="BSH_CzcB"/>
    <property type="match status" value="1"/>
</dbReference>
<dbReference type="PANTHER" id="PTHR30469">
    <property type="entry name" value="MULTIDRUG RESISTANCE PROTEIN MDTA"/>
    <property type="match status" value="1"/>
</dbReference>
<dbReference type="GO" id="GO:0015562">
    <property type="term" value="F:efflux transmembrane transporter activity"/>
    <property type="evidence" value="ECO:0007669"/>
    <property type="project" value="TreeGrafter"/>
</dbReference>
<dbReference type="Gene3D" id="1.10.287.470">
    <property type="entry name" value="Helix hairpin bin"/>
    <property type="match status" value="1"/>
</dbReference>
<comment type="similarity">
    <text evidence="1">Belongs to the membrane fusion protein (MFP) (TC 8.A.1) family.</text>
</comment>
<dbReference type="InterPro" id="IPR058647">
    <property type="entry name" value="BSH_CzcB-like"/>
</dbReference>
<sequence length="375" mass="41176">MNLKHFPLSLLAACTGVILSGCDTQPKEPLVESKQPVQVVQLQQHQKQQLQQFTGRVSSAKSAAIAFRVPGLIHEILVQPGETVTKGQVLARLDPHDYQVTVRELKARLSEAKSAHKLAAIEFNRVKQAVNDDAMSTISLDRAKSGFERSKAQVDVTIQNLQRAQDLLRYSELKAPFDGVIATNNFEAFEQVIPGASVMTIQTLDNLEVEIDVPENLIAYFEKGQMAQVSWHGFNEPLMASVIEKETLPDLIKQTYKVTYQLDSIAQLAEPILPGKSVTLTAAFQSNDDTYCVPYSSVLGNESGHFVFRVEADQTSHSNRVQSVDVNVEGFQAEKICVSGPLDSADQIVVAGGSYLLTGDEVGQVRVRNKNGVEL</sequence>
<dbReference type="GO" id="GO:1990281">
    <property type="term" value="C:efflux pump complex"/>
    <property type="evidence" value="ECO:0007669"/>
    <property type="project" value="TreeGrafter"/>
</dbReference>
<dbReference type="Gene3D" id="2.40.30.170">
    <property type="match status" value="1"/>
</dbReference>
<dbReference type="PROSITE" id="PS51257">
    <property type="entry name" value="PROKAR_LIPOPROTEIN"/>
    <property type="match status" value="1"/>
</dbReference>
<dbReference type="NCBIfam" id="TIGR01730">
    <property type="entry name" value="RND_mfp"/>
    <property type="match status" value="1"/>
</dbReference>
<organism evidence="3 4">
    <name type="scientific">Vibrio fortis</name>
    <dbReference type="NCBI Taxonomy" id="212667"/>
    <lineage>
        <taxon>Bacteria</taxon>
        <taxon>Pseudomonadati</taxon>
        <taxon>Pseudomonadota</taxon>
        <taxon>Gammaproteobacteria</taxon>
        <taxon>Vibrionales</taxon>
        <taxon>Vibrionaceae</taxon>
        <taxon>Vibrio</taxon>
    </lineage>
</organism>
<dbReference type="SUPFAM" id="SSF111369">
    <property type="entry name" value="HlyD-like secretion proteins"/>
    <property type="match status" value="1"/>
</dbReference>
<evidence type="ECO:0000313" key="3">
    <source>
        <dbReference type="EMBL" id="KAB0285263.1"/>
    </source>
</evidence>
<protein>
    <submittedName>
        <fullName evidence="3">Efflux RND transporter periplasmic adaptor subunit</fullName>
    </submittedName>
</protein>
<dbReference type="AlphaFoldDB" id="A0A5N3QT08"/>